<evidence type="ECO:0000256" key="2">
    <source>
        <dbReference type="SAM" id="MobiDB-lite"/>
    </source>
</evidence>
<dbReference type="PROSITE" id="PS50157">
    <property type="entry name" value="ZINC_FINGER_C2H2_2"/>
    <property type="match status" value="1"/>
</dbReference>
<keyword evidence="1" id="KW-0862">Zinc</keyword>
<evidence type="ECO:0000313" key="4">
    <source>
        <dbReference type="EMBL" id="PMD58998.1"/>
    </source>
</evidence>
<dbReference type="InParanoid" id="A0A2J6T7M9"/>
<dbReference type="InterPro" id="IPR036236">
    <property type="entry name" value="Znf_C2H2_sf"/>
</dbReference>
<dbReference type="AlphaFoldDB" id="A0A2J6T7M9"/>
<organism evidence="4 5">
    <name type="scientific">Hyaloscypha bicolor E</name>
    <dbReference type="NCBI Taxonomy" id="1095630"/>
    <lineage>
        <taxon>Eukaryota</taxon>
        <taxon>Fungi</taxon>
        <taxon>Dikarya</taxon>
        <taxon>Ascomycota</taxon>
        <taxon>Pezizomycotina</taxon>
        <taxon>Leotiomycetes</taxon>
        <taxon>Helotiales</taxon>
        <taxon>Hyaloscyphaceae</taxon>
        <taxon>Hyaloscypha</taxon>
        <taxon>Hyaloscypha bicolor</taxon>
    </lineage>
</organism>
<dbReference type="SUPFAM" id="SSF57667">
    <property type="entry name" value="beta-beta-alpha zinc fingers"/>
    <property type="match status" value="1"/>
</dbReference>
<sequence>MRENREIPAARAVPGTFDWESFILQDTYWYSSNRTVPKHKSCHRNFLFWVAYIRKKPKNIDETERRTCPLNDCEKTPFDTHDAMLEHLYTCRHLAKGSYKCWDCGKFERISRIHTNGCHELRRFSSVADSLRRAKQLLSSHSHKNRNGSQCATNSQATSEKFAELPTPQDNRHVGTFLDPTGSASELDARWIPEIHELDIPAECAAYDNYMPYHQYVRAQSQNTCPELSASHGSAHVSNHQLYNEHAPAELSSAYNSTWTPAEDRRQPNSQHFQSLTYSFSERTHGDLQHFLQDQFENAGHSYTSYDEARVSKVQSPVSPISAHDYPTSLLSSSASRTNTDVSGVSLGSFYPSRDTSMSSFSSLSSRPEYYEKLPFRFLADGGENLIFSEPESMEEHVHPAELPTSVNAIPLNWLGDESGLIVSEPEAMEELIQPVELPTSSNASSLAHFEGGPNWMFMPELVGDSVTPVEMPTYSNKYSPHFNSAASIPKCFPAQHGISEAIQSQDIEAQIPPKRSPPHSTGLCDPSSPPVSIAPQSKYKCSCGFESSGKELYKSSNFKRHQSTKSCQRQRVSHYKRPGTTKSWPCPYPGCRKKFTRSDNLRVHQKKKRHGLEIELLPAGSFSLQPEAAALQEMHERHRYQGIVDHDSGTSVWK</sequence>
<evidence type="ECO:0000313" key="5">
    <source>
        <dbReference type="Proteomes" id="UP000235371"/>
    </source>
</evidence>
<name>A0A2J6T7M9_9HELO</name>
<dbReference type="GeneID" id="36588491"/>
<dbReference type="OrthoDB" id="3544009at2759"/>
<keyword evidence="5" id="KW-1185">Reference proteome</keyword>
<dbReference type="Gene3D" id="3.30.160.60">
    <property type="entry name" value="Classic Zinc Finger"/>
    <property type="match status" value="1"/>
</dbReference>
<proteinExistence type="predicted"/>
<evidence type="ECO:0000256" key="1">
    <source>
        <dbReference type="PROSITE-ProRule" id="PRU00042"/>
    </source>
</evidence>
<dbReference type="InterPro" id="IPR013087">
    <property type="entry name" value="Znf_C2H2_type"/>
</dbReference>
<dbReference type="Proteomes" id="UP000235371">
    <property type="component" value="Unassembled WGS sequence"/>
</dbReference>
<protein>
    <recommendedName>
        <fullName evidence="3">C2H2-type domain-containing protein</fullName>
    </recommendedName>
</protein>
<dbReference type="PROSITE" id="PS00028">
    <property type="entry name" value="ZINC_FINGER_C2H2_1"/>
    <property type="match status" value="1"/>
</dbReference>
<dbReference type="GO" id="GO:0008270">
    <property type="term" value="F:zinc ion binding"/>
    <property type="evidence" value="ECO:0007669"/>
    <property type="project" value="UniProtKB-KW"/>
</dbReference>
<dbReference type="RefSeq" id="XP_024735902.1">
    <property type="nucleotide sequence ID" value="XM_024880414.1"/>
</dbReference>
<gene>
    <name evidence="4" type="ORF">K444DRAFT_613789</name>
</gene>
<accession>A0A2J6T7M9</accession>
<feature type="region of interest" description="Disordered" evidence="2">
    <location>
        <begin position="512"/>
        <end position="532"/>
    </location>
</feature>
<reference evidence="4 5" key="1">
    <citation type="submission" date="2016-04" db="EMBL/GenBank/DDBJ databases">
        <title>A degradative enzymes factory behind the ericoid mycorrhizal symbiosis.</title>
        <authorList>
            <consortium name="DOE Joint Genome Institute"/>
            <person name="Martino E."/>
            <person name="Morin E."/>
            <person name="Grelet G."/>
            <person name="Kuo A."/>
            <person name="Kohler A."/>
            <person name="Daghino S."/>
            <person name="Barry K."/>
            <person name="Choi C."/>
            <person name="Cichocki N."/>
            <person name="Clum A."/>
            <person name="Copeland A."/>
            <person name="Hainaut M."/>
            <person name="Haridas S."/>
            <person name="Labutti K."/>
            <person name="Lindquist E."/>
            <person name="Lipzen A."/>
            <person name="Khouja H.-R."/>
            <person name="Murat C."/>
            <person name="Ohm R."/>
            <person name="Olson A."/>
            <person name="Spatafora J."/>
            <person name="Veneault-Fourrey C."/>
            <person name="Henrissat B."/>
            <person name="Grigoriev I."/>
            <person name="Martin F."/>
            <person name="Perotto S."/>
        </authorList>
    </citation>
    <scope>NUCLEOTIDE SEQUENCE [LARGE SCALE GENOMIC DNA]</scope>
    <source>
        <strain evidence="4 5">E</strain>
    </source>
</reference>
<feature type="domain" description="C2H2-type" evidence="3">
    <location>
        <begin position="585"/>
        <end position="616"/>
    </location>
</feature>
<dbReference type="EMBL" id="KZ613817">
    <property type="protein sequence ID" value="PMD58998.1"/>
    <property type="molecule type" value="Genomic_DNA"/>
</dbReference>
<dbReference type="SMART" id="SM00355">
    <property type="entry name" value="ZnF_C2H2"/>
    <property type="match status" value="2"/>
</dbReference>
<evidence type="ECO:0000259" key="3">
    <source>
        <dbReference type="PROSITE" id="PS50157"/>
    </source>
</evidence>
<keyword evidence="1" id="KW-0479">Metal-binding</keyword>
<keyword evidence="1" id="KW-0863">Zinc-finger</keyword>